<evidence type="ECO:0000313" key="3">
    <source>
        <dbReference type="Proteomes" id="UP000077069"/>
    </source>
</evidence>
<accession>A0A177CI75</accession>
<reference evidence="2 3" key="1">
    <citation type="submission" date="2016-05" db="EMBL/GenBank/DDBJ databases">
        <title>Comparative analysis of secretome profiles of manganese(II)-oxidizing ascomycete fungi.</title>
        <authorList>
            <consortium name="DOE Joint Genome Institute"/>
            <person name="Zeiner C.A."/>
            <person name="Purvine S.O."/>
            <person name="Zink E.M."/>
            <person name="Wu S."/>
            <person name="Pasa-Tolic L."/>
            <person name="Chaput D.L."/>
            <person name="Haridas S."/>
            <person name="Grigoriev I.V."/>
            <person name="Santelli C.M."/>
            <person name="Hansel C.M."/>
        </authorList>
    </citation>
    <scope>NUCLEOTIDE SEQUENCE [LARGE SCALE GENOMIC DNA]</scope>
    <source>
        <strain evidence="2 3">AP3s5-JAC2a</strain>
    </source>
</reference>
<dbReference type="Proteomes" id="UP000077069">
    <property type="component" value="Unassembled WGS sequence"/>
</dbReference>
<evidence type="ECO:0000256" key="1">
    <source>
        <dbReference type="SAM" id="MobiDB-lite"/>
    </source>
</evidence>
<keyword evidence="3" id="KW-1185">Reference proteome</keyword>
<feature type="region of interest" description="Disordered" evidence="1">
    <location>
        <begin position="56"/>
        <end position="85"/>
    </location>
</feature>
<feature type="compositionally biased region" description="Basic and acidic residues" evidence="1">
    <location>
        <begin position="198"/>
        <end position="207"/>
    </location>
</feature>
<organism evidence="2 3">
    <name type="scientific">Paraphaeosphaeria sporulosa</name>
    <dbReference type="NCBI Taxonomy" id="1460663"/>
    <lineage>
        <taxon>Eukaryota</taxon>
        <taxon>Fungi</taxon>
        <taxon>Dikarya</taxon>
        <taxon>Ascomycota</taxon>
        <taxon>Pezizomycotina</taxon>
        <taxon>Dothideomycetes</taxon>
        <taxon>Pleosporomycetidae</taxon>
        <taxon>Pleosporales</taxon>
        <taxon>Massarineae</taxon>
        <taxon>Didymosphaeriaceae</taxon>
        <taxon>Paraphaeosphaeria</taxon>
    </lineage>
</organism>
<feature type="compositionally biased region" description="Low complexity" evidence="1">
    <location>
        <begin position="120"/>
        <end position="150"/>
    </location>
</feature>
<name>A0A177CI75_9PLEO</name>
<dbReference type="OrthoDB" id="5209734at2759"/>
<dbReference type="GeneID" id="28770862"/>
<feature type="compositionally biased region" description="Polar residues" evidence="1">
    <location>
        <begin position="70"/>
        <end position="80"/>
    </location>
</feature>
<dbReference type="EMBL" id="KV441552">
    <property type="protein sequence ID" value="OAG06530.1"/>
    <property type="molecule type" value="Genomic_DNA"/>
</dbReference>
<evidence type="ECO:0008006" key="4">
    <source>
        <dbReference type="Google" id="ProtNLM"/>
    </source>
</evidence>
<protein>
    <recommendedName>
        <fullName evidence="4">SMP domain-containing protein</fullName>
    </recommendedName>
</protein>
<dbReference type="RefSeq" id="XP_018036895.1">
    <property type="nucleotide sequence ID" value="XM_018187376.1"/>
</dbReference>
<sequence>MATSIFRATRLSNASRSAAPISFRIYDNRTFVSTARTMAATVDSDFISRITISEKELTNHDEPVPGGPTAQAQKHANQPLTRDVVHDITMGERKITQREGPVSRGPTSIAQSILSATGGTRNNNASPSSNASNATGATTSNSASGSTRGNHGPGILDSETISKITEKEKQITGQDDPVRRGPTAQAQKHFGEPITSEALHDITEGEKNITGGERVKGGPTSAAQSELAKSRQ</sequence>
<dbReference type="AlphaFoldDB" id="A0A177CI75"/>
<dbReference type="InParanoid" id="A0A177CI75"/>
<feature type="region of interest" description="Disordered" evidence="1">
    <location>
        <begin position="117"/>
        <end position="232"/>
    </location>
</feature>
<evidence type="ECO:0000313" key="2">
    <source>
        <dbReference type="EMBL" id="OAG06530.1"/>
    </source>
</evidence>
<proteinExistence type="predicted"/>
<gene>
    <name evidence="2" type="ORF">CC84DRAFT_785711</name>
</gene>